<keyword evidence="5" id="KW-1185">Reference proteome</keyword>
<evidence type="ECO:0000256" key="2">
    <source>
        <dbReference type="ARBA" id="ARBA00023002"/>
    </source>
</evidence>
<evidence type="ECO:0000313" key="5">
    <source>
        <dbReference type="Proteomes" id="UP001500016"/>
    </source>
</evidence>
<comment type="caution">
    <text evidence="4">The sequence shown here is derived from an EMBL/GenBank/DDBJ whole genome shotgun (WGS) entry which is preliminary data.</text>
</comment>
<dbReference type="PANTHER" id="PTHR43570:SF16">
    <property type="entry name" value="ALDEHYDE DEHYDROGENASE TYPE III, ISOFORM Q"/>
    <property type="match status" value="1"/>
</dbReference>
<keyword evidence="2" id="KW-0560">Oxidoreductase</keyword>
<dbReference type="Proteomes" id="UP001500016">
    <property type="component" value="Unassembled WGS sequence"/>
</dbReference>
<gene>
    <name evidence="4" type="ORF">GCM10009801_33440</name>
</gene>
<dbReference type="InterPro" id="IPR016163">
    <property type="entry name" value="Ald_DH_C"/>
</dbReference>
<name>A0ABP5HHV2_9ACTN</name>
<dbReference type="RefSeq" id="WP_344528779.1">
    <property type="nucleotide sequence ID" value="NZ_BAAAPE010000008.1"/>
</dbReference>
<sequence length="417" mass="45052">MNQPFMPVLESFTRDWPDLGAAYGTATGAAGALLRHDDAVLPVLTRLATHRTARDELLRAVATLAGAPRELARHGPPQLGRVAALLPPHNLLLSFVVHGLVPALYADEVVLRPTERTQHTANALHKALTKHLDPALMERVQLTDATPEEFAPVCAEADAVVCWAGPDGARATMTAIGERPLFLALGPAPDPLVIGPRTDPAAACRAVLRARLHNSGQDRLCPDVVFVHRLRLDALVERLRAELSVLTVGVRTWPDTVLTSMIYIEAVERTARFLEENAAHVVTGGTADPDRMLVEPTLLVLPESPAFHPPELLAPVFCLVPYDDPALIREWARAPEELDRGRYASVLGEPRLTGETLGTAALLRNTTAHDAEDGNRPFGGFGPHAGGVRHDGRLLGRPLLLSQEAALRRPVITGPLR</sequence>
<dbReference type="InterPro" id="IPR012394">
    <property type="entry name" value="Aldehyde_DH_NAD(P)"/>
</dbReference>
<protein>
    <recommendedName>
        <fullName evidence="3">Aldehyde dehydrogenase domain-containing protein</fullName>
    </recommendedName>
</protein>
<accession>A0ABP5HHV2</accession>
<dbReference type="Gene3D" id="3.40.605.10">
    <property type="entry name" value="Aldehyde Dehydrogenase, Chain A, domain 1"/>
    <property type="match status" value="1"/>
</dbReference>
<evidence type="ECO:0000313" key="4">
    <source>
        <dbReference type="EMBL" id="GAA2077375.1"/>
    </source>
</evidence>
<dbReference type="EMBL" id="BAAAPE010000008">
    <property type="protein sequence ID" value="GAA2077375.1"/>
    <property type="molecule type" value="Genomic_DNA"/>
</dbReference>
<organism evidence="4 5">
    <name type="scientific">Streptomyces albiaxialis</name>
    <dbReference type="NCBI Taxonomy" id="329523"/>
    <lineage>
        <taxon>Bacteria</taxon>
        <taxon>Bacillati</taxon>
        <taxon>Actinomycetota</taxon>
        <taxon>Actinomycetes</taxon>
        <taxon>Kitasatosporales</taxon>
        <taxon>Streptomycetaceae</taxon>
        <taxon>Streptomyces</taxon>
    </lineage>
</organism>
<dbReference type="PANTHER" id="PTHR43570">
    <property type="entry name" value="ALDEHYDE DEHYDROGENASE"/>
    <property type="match status" value="1"/>
</dbReference>
<proteinExistence type="inferred from homology"/>
<evidence type="ECO:0000259" key="3">
    <source>
        <dbReference type="Pfam" id="PF00171"/>
    </source>
</evidence>
<dbReference type="InterPro" id="IPR016162">
    <property type="entry name" value="Ald_DH_N"/>
</dbReference>
<dbReference type="InterPro" id="IPR015590">
    <property type="entry name" value="Aldehyde_DH_dom"/>
</dbReference>
<dbReference type="SUPFAM" id="SSF53720">
    <property type="entry name" value="ALDH-like"/>
    <property type="match status" value="1"/>
</dbReference>
<comment type="similarity">
    <text evidence="1">Belongs to the aldehyde dehydrogenase family.</text>
</comment>
<reference evidence="5" key="1">
    <citation type="journal article" date="2019" name="Int. J. Syst. Evol. Microbiol.">
        <title>The Global Catalogue of Microorganisms (GCM) 10K type strain sequencing project: providing services to taxonomists for standard genome sequencing and annotation.</title>
        <authorList>
            <consortium name="The Broad Institute Genomics Platform"/>
            <consortium name="The Broad Institute Genome Sequencing Center for Infectious Disease"/>
            <person name="Wu L."/>
            <person name="Ma J."/>
        </authorList>
    </citation>
    <scope>NUCLEOTIDE SEQUENCE [LARGE SCALE GENOMIC DNA]</scope>
    <source>
        <strain evidence="5">JCM 15478</strain>
    </source>
</reference>
<dbReference type="InterPro" id="IPR016161">
    <property type="entry name" value="Ald_DH/histidinol_DH"/>
</dbReference>
<evidence type="ECO:0000256" key="1">
    <source>
        <dbReference type="ARBA" id="ARBA00009986"/>
    </source>
</evidence>
<dbReference type="Gene3D" id="3.40.309.10">
    <property type="entry name" value="Aldehyde Dehydrogenase, Chain A, domain 2"/>
    <property type="match status" value="1"/>
</dbReference>
<feature type="domain" description="Aldehyde dehydrogenase" evidence="3">
    <location>
        <begin position="82"/>
        <end position="382"/>
    </location>
</feature>
<dbReference type="Pfam" id="PF00171">
    <property type="entry name" value="Aldedh"/>
    <property type="match status" value="1"/>
</dbReference>